<feature type="transmembrane region" description="Helical" evidence="7">
    <location>
        <begin position="372"/>
        <end position="395"/>
    </location>
</feature>
<evidence type="ECO:0000259" key="8">
    <source>
        <dbReference type="PROSITE" id="PS50850"/>
    </source>
</evidence>
<dbReference type="InterPro" id="IPR050171">
    <property type="entry name" value="MFS_Transporters"/>
</dbReference>
<feature type="transmembrane region" description="Helical" evidence="7">
    <location>
        <begin position="172"/>
        <end position="191"/>
    </location>
</feature>
<accession>A0ABV6Y1R8</accession>
<evidence type="ECO:0000256" key="3">
    <source>
        <dbReference type="ARBA" id="ARBA00022475"/>
    </source>
</evidence>
<feature type="transmembrane region" description="Helical" evidence="7">
    <location>
        <begin position="109"/>
        <end position="132"/>
    </location>
</feature>
<evidence type="ECO:0000256" key="4">
    <source>
        <dbReference type="ARBA" id="ARBA00022692"/>
    </source>
</evidence>
<dbReference type="PANTHER" id="PTHR23517">
    <property type="entry name" value="RESISTANCE PROTEIN MDTM, PUTATIVE-RELATED-RELATED"/>
    <property type="match status" value="1"/>
</dbReference>
<proteinExistence type="predicted"/>
<feature type="transmembrane region" description="Helical" evidence="7">
    <location>
        <begin position="401"/>
        <end position="419"/>
    </location>
</feature>
<evidence type="ECO:0000256" key="7">
    <source>
        <dbReference type="SAM" id="Phobius"/>
    </source>
</evidence>
<keyword evidence="3" id="KW-1003">Cell membrane</keyword>
<feature type="transmembrane region" description="Helical" evidence="7">
    <location>
        <begin position="144"/>
        <end position="166"/>
    </location>
</feature>
<feature type="transmembrane region" description="Helical" evidence="7">
    <location>
        <begin position="339"/>
        <end position="360"/>
    </location>
</feature>
<keyword evidence="2" id="KW-0813">Transport</keyword>
<dbReference type="PANTHER" id="PTHR23517:SF2">
    <property type="entry name" value="MULTIDRUG RESISTANCE PROTEIN MDTH"/>
    <property type="match status" value="1"/>
</dbReference>
<evidence type="ECO:0000256" key="5">
    <source>
        <dbReference type="ARBA" id="ARBA00022989"/>
    </source>
</evidence>
<dbReference type="SUPFAM" id="SSF103473">
    <property type="entry name" value="MFS general substrate transporter"/>
    <property type="match status" value="1"/>
</dbReference>
<reference evidence="9 10" key="1">
    <citation type="submission" date="2024-06" db="EMBL/GenBank/DDBJ databases">
        <authorList>
            <person name="Lee S.D."/>
        </authorList>
    </citation>
    <scope>NUCLEOTIDE SEQUENCE [LARGE SCALE GENOMIC DNA]</scope>
    <source>
        <strain evidence="9 10">N1-10</strain>
    </source>
</reference>
<feature type="transmembrane region" description="Helical" evidence="7">
    <location>
        <begin position="53"/>
        <end position="73"/>
    </location>
</feature>
<feature type="transmembrane region" description="Helical" evidence="7">
    <location>
        <begin position="278"/>
        <end position="296"/>
    </location>
</feature>
<feature type="transmembrane region" description="Helical" evidence="7">
    <location>
        <begin position="239"/>
        <end position="258"/>
    </location>
</feature>
<dbReference type="PRINTS" id="PR01036">
    <property type="entry name" value="TCRTETB"/>
</dbReference>
<dbReference type="EMBL" id="JBEUKS010000026">
    <property type="protein sequence ID" value="MFC1444332.1"/>
    <property type="molecule type" value="Genomic_DNA"/>
</dbReference>
<evidence type="ECO:0000256" key="6">
    <source>
        <dbReference type="ARBA" id="ARBA00023136"/>
    </source>
</evidence>
<feature type="transmembrane region" description="Helical" evidence="7">
    <location>
        <begin position="85"/>
        <end position="103"/>
    </location>
</feature>
<comment type="caution">
    <text evidence="9">The sequence shown here is derived from an EMBL/GenBank/DDBJ whole genome shotgun (WGS) entry which is preliminary data.</text>
</comment>
<keyword evidence="4 7" id="KW-0812">Transmembrane</keyword>
<organism evidence="9 10">
    <name type="scientific">Streptacidiphilus jeojiensis</name>
    <dbReference type="NCBI Taxonomy" id="3229225"/>
    <lineage>
        <taxon>Bacteria</taxon>
        <taxon>Bacillati</taxon>
        <taxon>Actinomycetota</taxon>
        <taxon>Actinomycetes</taxon>
        <taxon>Kitasatosporales</taxon>
        <taxon>Streptomycetaceae</taxon>
        <taxon>Streptacidiphilus</taxon>
    </lineage>
</organism>
<dbReference type="Gene3D" id="1.20.1250.20">
    <property type="entry name" value="MFS general substrate transporter like domains"/>
    <property type="match status" value="1"/>
</dbReference>
<feature type="domain" description="Major facilitator superfamily (MFS) profile" evidence="8">
    <location>
        <begin position="18"/>
        <end position="426"/>
    </location>
</feature>
<evidence type="ECO:0000256" key="2">
    <source>
        <dbReference type="ARBA" id="ARBA00022448"/>
    </source>
</evidence>
<dbReference type="InterPro" id="IPR036259">
    <property type="entry name" value="MFS_trans_sf"/>
</dbReference>
<evidence type="ECO:0000256" key="1">
    <source>
        <dbReference type="ARBA" id="ARBA00004651"/>
    </source>
</evidence>
<sequence length="455" mass="46125">MTRAMRQKNQQYGTAGGTLRRVQIGNALSAFGSGFTVPYMFVYVSTVRGLGSMTAWLVFTLFALAALVALPLAGRGIDRYGARPVLVAGAVTAAAGALAFGHASGSGHILMSAFLFGAGVAAVQPALATMIVRCSTQETRAHAFALQFTLVNLGMGIGALIGGQIVDVSRPASLTLLFSVEAVMFLVLAAVTGTIRMPAAAPAAVPASAPAAVPASAPTAGGRVAEPKSDLRTLLADKAMVRICLLAGLIFFTCYGQFESGVAAYATDVVGTSPSVLGLALGVNTLAIVVLQMIVVRITARRRRSTAIAATGVVWLGAWAAAAVAGLVSGGMVATAAMLSVYMLFGVGEALLAPTLGPIIADLAPAHLLGSYNAAFALVKQVAIAMGPAAGVLLVGAGLPAAYIAVMAGSTVLIVALALRLRTQLTAAQDNAVRRTRVVTTSVEPRLAGELRPAA</sequence>
<keyword evidence="5 7" id="KW-1133">Transmembrane helix</keyword>
<dbReference type="Pfam" id="PF07690">
    <property type="entry name" value="MFS_1"/>
    <property type="match status" value="1"/>
</dbReference>
<protein>
    <submittedName>
        <fullName evidence="9">MFS transporter</fullName>
    </submittedName>
</protein>
<dbReference type="Proteomes" id="UP001592581">
    <property type="component" value="Unassembled WGS sequence"/>
</dbReference>
<comment type="subcellular location">
    <subcellularLocation>
        <location evidence="1">Cell membrane</location>
        <topology evidence="1">Multi-pass membrane protein</topology>
    </subcellularLocation>
</comment>
<evidence type="ECO:0000313" key="10">
    <source>
        <dbReference type="Proteomes" id="UP001592581"/>
    </source>
</evidence>
<gene>
    <name evidence="9" type="ORF">ABUW04_39500</name>
</gene>
<name>A0ABV6Y1R8_9ACTN</name>
<keyword evidence="6 7" id="KW-0472">Membrane</keyword>
<dbReference type="RefSeq" id="WP_380569133.1">
    <property type="nucleotide sequence ID" value="NZ_JBEUKS010000026.1"/>
</dbReference>
<dbReference type="InterPro" id="IPR011701">
    <property type="entry name" value="MFS"/>
</dbReference>
<keyword evidence="10" id="KW-1185">Reference proteome</keyword>
<evidence type="ECO:0000313" key="9">
    <source>
        <dbReference type="EMBL" id="MFC1444332.1"/>
    </source>
</evidence>
<dbReference type="PROSITE" id="PS50850">
    <property type="entry name" value="MFS"/>
    <property type="match status" value="1"/>
</dbReference>
<feature type="transmembrane region" description="Helical" evidence="7">
    <location>
        <begin position="21"/>
        <end position="41"/>
    </location>
</feature>
<dbReference type="InterPro" id="IPR020846">
    <property type="entry name" value="MFS_dom"/>
</dbReference>
<feature type="transmembrane region" description="Helical" evidence="7">
    <location>
        <begin position="308"/>
        <end position="333"/>
    </location>
</feature>